<dbReference type="EMBL" id="CABVQT010000023">
    <property type="protein sequence ID" value="VWD59931.1"/>
    <property type="molecule type" value="Genomic_DNA"/>
</dbReference>
<dbReference type="RefSeq" id="WP_174975978.1">
    <property type="nucleotide sequence ID" value="NZ_CABVQT010000023.1"/>
</dbReference>
<protein>
    <submittedName>
        <fullName evidence="1">Uncharacterized protein</fullName>
    </submittedName>
</protein>
<evidence type="ECO:0000313" key="1">
    <source>
        <dbReference type="EMBL" id="VWD59931.1"/>
    </source>
</evidence>
<proteinExistence type="predicted"/>
<organism evidence="1 2">
    <name type="scientific">Burkholderia contaminans</name>
    <dbReference type="NCBI Taxonomy" id="488447"/>
    <lineage>
        <taxon>Bacteria</taxon>
        <taxon>Pseudomonadati</taxon>
        <taxon>Pseudomonadota</taxon>
        <taxon>Betaproteobacteria</taxon>
        <taxon>Burkholderiales</taxon>
        <taxon>Burkholderiaceae</taxon>
        <taxon>Burkholderia</taxon>
        <taxon>Burkholderia cepacia complex</taxon>
    </lineage>
</organism>
<name>A0A6P3BK60_9BURK</name>
<gene>
    <name evidence="1" type="ORF">BCO71171_06444</name>
</gene>
<reference evidence="1 2" key="1">
    <citation type="submission" date="2019-09" db="EMBL/GenBank/DDBJ databases">
        <authorList>
            <person name="Depoorter E."/>
        </authorList>
    </citation>
    <scope>NUCLEOTIDE SEQUENCE [LARGE SCALE GENOMIC DNA]</scope>
    <source>
        <strain evidence="1">R-71171</strain>
    </source>
</reference>
<accession>A0A6P3BK60</accession>
<evidence type="ECO:0000313" key="2">
    <source>
        <dbReference type="Proteomes" id="UP000494182"/>
    </source>
</evidence>
<dbReference type="Proteomes" id="UP000494182">
    <property type="component" value="Unassembled WGS sequence"/>
</dbReference>
<sequence>MTTLQELFAKVKAGTATATDFEQISKLSKAQAEEHKKVETTAKDLIESIKKANIAPQILTNLLAQEGLIIVPKAKEKLNIFESGKIKFEGNERETTFKVWAGRDFDSETKDVQEKWKVVKAKGKDYFISHLTTEGKAYYETDEGKAYINNLFA</sequence>
<dbReference type="AlphaFoldDB" id="A0A6P3BK60"/>